<keyword evidence="6" id="KW-1185">Reference proteome</keyword>
<keyword evidence="4" id="KW-1133">Transmembrane helix</keyword>
<dbReference type="STRING" id="7398.A0A1A9Z2A9"/>
<evidence type="ECO:0000256" key="1">
    <source>
        <dbReference type="ARBA" id="ARBA00004370"/>
    </source>
</evidence>
<protein>
    <submittedName>
        <fullName evidence="5">Uncharacterized protein</fullName>
    </submittedName>
</protein>
<proteinExistence type="inferred from homology"/>
<comment type="subcellular location">
    <subcellularLocation>
        <location evidence="1">Membrane</location>
    </subcellularLocation>
</comment>
<dbReference type="GO" id="GO:0006646">
    <property type="term" value="P:phosphatidylethanolamine biosynthetic process"/>
    <property type="evidence" value="ECO:0007669"/>
    <property type="project" value="TreeGrafter"/>
</dbReference>
<feature type="transmembrane region" description="Helical" evidence="4">
    <location>
        <begin position="68"/>
        <end position="88"/>
    </location>
</feature>
<evidence type="ECO:0000313" key="5">
    <source>
        <dbReference type="EnsemblMetazoa" id="GPAI001569-PA"/>
    </source>
</evidence>
<dbReference type="PANTHER" id="PTHR10414">
    <property type="entry name" value="ETHANOLAMINEPHOSPHOTRANSFERASE"/>
    <property type="match status" value="1"/>
</dbReference>
<keyword evidence="4" id="KW-0812">Transmembrane</keyword>
<feature type="transmembrane region" description="Helical" evidence="4">
    <location>
        <begin position="32"/>
        <end position="56"/>
    </location>
</feature>
<dbReference type="GO" id="GO:0005789">
    <property type="term" value="C:endoplasmic reticulum membrane"/>
    <property type="evidence" value="ECO:0007669"/>
    <property type="project" value="TreeGrafter"/>
</dbReference>
<dbReference type="AlphaFoldDB" id="A0A1A9Z2A9"/>
<reference evidence="5" key="2">
    <citation type="submission" date="2020-05" db="UniProtKB">
        <authorList>
            <consortium name="EnsemblMetazoa"/>
        </authorList>
    </citation>
    <scope>IDENTIFICATION</scope>
    <source>
        <strain evidence="5">IAEA</strain>
    </source>
</reference>
<evidence type="ECO:0000256" key="3">
    <source>
        <dbReference type="ARBA" id="ARBA00023136"/>
    </source>
</evidence>
<name>A0A1A9Z2A9_GLOPL</name>
<dbReference type="GO" id="GO:0005794">
    <property type="term" value="C:Golgi apparatus"/>
    <property type="evidence" value="ECO:0007669"/>
    <property type="project" value="TreeGrafter"/>
</dbReference>
<dbReference type="Proteomes" id="UP000092445">
    <property type="component" value="Unassembled WGS sequence"/>
</dbReference>
<dbReference type="GO" id="GO:0004142">
    <property type="term" value="F:diacylglycerol cholinephosphotransferase activity"/>
    <property type="evidence" value="ECO:0007669"/>
    <property type="project" value="TreeGrafter"/>
</dbReference>
<evidence type="ECO:0000256" key="2">
    <source>
        <dbReference type="ARBA" id="ARBA00010441"/>
    </source>
</evidence>
<organism evidence="5 6">
    <name type="scientific">Glossina pallidipes</name>
    <name type="common">Tsetse fly</name>
    <dbReference type="NCBI Taxonomy" id="7398"/>
    <lineage>
        <taxon>Eukaryota</taxon>
        <taxon>Metazoa</taxon>
        <taxon>Ecdysozoa</taxon>
        <taxon>Arthropoda</taxon>
        <taxon>Hexapoda</taxon>
        <taxon>Insecta</taxon>
        <taxon>Pterygota</taxon>
        <taxon>Neoptera</taxon>
        <taxon>Endopterygota</taxon>
        <taxon>Diptera</taxon>
        <taxon>Brachycera</taxon>
        <taxon>Muscomorpha</taxon>
        <taxon>Hippoboscoidea</taxon>
        <taxon>Glossinidae</taxon>
        <taxon>Glossina</taxon>
    </lineage>
</organism>
<evidence type="ECO:0000313" key="6">
    <source>
        <dbReference type="Proteomes" id="UP000092445"/>
    </source>
</evidence>
<dbReference type="VEuPathDB" id="VectorBase:GPAI001569"/>
<dbReference type="PANTHER" id="PTHR10414:SF37">
    <property type="entry name" value="BB IN A BOXCAR, ISOFORM C"/>
    <property type="match status" value="1"/>
</dbReference>
<dbReference type="EnsemblMetazoa" id="GPAI001569-RA">
    <property type="protein sequence ID" value="GPAI001569-PA"/>
    <property type="gene ID" value="GPAI001569"/>
</dbReference>
<evidence type="ECO:0000256" key="4">
    <source>
        <dbReference type="SAM" id="Phobius"/>
    </source>
</evidence>
<comment type="similarity">
    <text evidence="2">Belongs to the CDP-alcohol phosphatidyltransferase class-I family.</text>
</comment>
<accession>A0A1A9Z2A9</accession>
<dbReference type="GO" id="GO:0004307">
    <property type="term" value="F:ethanolaminephosphotransferase activity"/>
    <property type="evidence" value="ECO:0007669"/>
    <property type="project" value="TreeGrafter"/>
</dbReference>
<reference evidence="6" key="1">
    <citation type="submission" date="2014-03" db="EMBL/GenBank/DDBJ databases">
        <authorList>
            <person name="Aksoy S."/>
            <person name="Warren W."/>
            <person name="Wilson R.K."/>
        </authorList>
    </citation>
    <scope>NUCLEOTIDE SEQUENCE [LARGE SCALE GENOMIC DNA]</scope>
    <source>
        <strain evidence="6">IAEA</strain>
    </source>
</reference>
<dbReference type="InterPro" id="IPR014472">
    <property type="entry name" value="CHOPT"/>
</dbReference>
<keyword evidence="3 4" id="KW-0472">Membrane</keyword>
<sequence length="112" mass="12268">MMELFGLENPPAVGTEFNYNCRSNSLGKNGSTVAGTSVLLPSPSLTLMILSPFIIAQKPTENIFVEHASLYFIIFGFVAAKVTNKLMIAHITKAEMEYLDWSILGPGLLFLN</sequence>